<feature type="binding site" evidence="4">
    <location>
        <begin position="176"/>
        <end position="179"/>
    </location>
    <ligand>
        <name>ATP</name>
        <dbReference type="ChEBI" id="CHEBI:30616"/>
    </ligand>
</feature>
<feature type="binding site" evidence="4">
    <location>
        <position position="207"/>
    </location>
    <ligand>
        <name>ATP</name>
        <dbReference type="ChEBI" id="CHEBI:30616"/>
    </ligand>
</feature>
<evidence type="ECO:0000259" key="5">
    <source>
        <dbReference type="PROSITE" id="PS50975"/>
    </source>
</evidence>
<dbReference type="EMBL" id="CP089983">
    <property type="protein sequence ID" value="WXB08689.1"/>
    <property type="molecule type" value="Genomic_DNA"/>
</dbReference>
<evidence type="ECO:0000256" key="2">
    <source>
        <dbReference type="ARBA" id="ARBA00022755"/>
    </source>
</evidence>
<dbReference type="SUPFAM" id="SSF51246">
    <property type="entry name" value="Rudiment single hybrid motif"/>
    <property type="match status" value="1"/>
</dbReference>
<dbReference type="HAMAP" id="MF_01928">
    <property type="entry name" value="PurK"/>
    <property type="match status" value="1"/>
</dbReference>
<dbReference type="Proteomes" id="UP001374803">
    <property type="component" value="Chromosome"/>
</dbReference>
<dbReference type="Gene3D" id="3.30.470.20">
    <property type="entry name" value="ATP-grasp fold, B domain"/>
    <property type="match status" value="1"/>
</dbReference>
<proteinExistence type="inferred from homology"/>
<feature type="domain" description="ATP-grasp" evidence="5">
    <location>
        <begin position="104"/>
        <end position="304"/>
    </location>
</feature>
<evidence type="ECO:0000313" key="6">
    <source>
        <dbReference type="EMBL" id="WXB08689.1"/>
    </source>
</evidence>
<comment type="subunit">
    <text evidence="4">Homodimer.</text>
</comment>
<dbReference type="InterPro" id="IPR011054">
    <property type="entry name" value="Rudment_hybrid_motif"/>
</dbReference>
<dbReference type="RefSeq" id="WP_394838360.1">
    <property type="nucleotide sequence ID" value="NZ_CP089929.1"/>
</dbReference>
<dbReference type="SUPFAM" id="SSF52440">
    <property type="entry name" value="PreATP-grasp domain"/>
    <property type="match status" value="1"/>
</dbReference>
<dbReference type="PANTHER" id="PTHR11609">
    <property type="entry name" value="PURINE BIOSYNTHESIS PROTEIN 6/7, PUR6/7"/>
    <property type="match status" value="1"/>
</dbReference>
<comment type="pathway">
    <text evidence="4">Purine metabolism; IMP biosynthesis via de novo pathway; 5-amino-1-(5-phospho-D-ribosyl)imidazole-4-carboxylate from 5-amino-1-(5-phospho-D-ribosyl)imidazole (N5-CAIR route): step 1/2.</text>
</comment>
<dbReference type="Pfam" id="PF02222">
    <property type="entry name" value="ATP-grasp"/>
    <property type="match status" value="1"/>
</dbReference>
<keyword evidence="1 4" id="KW-0547">Nucleotide-binding</keyword>
<protein>
    <recommendedName>
        <fullName evidence="4">N5-carboxyaminoimidazole ribonucleotide synthase</fullName>
        <shortName evidence="4">N5-CAIR synthase</shortName>
        <ecNumber evidence="4">6.3.4.18</ecNumber>
    </recommendedName>
    <alternativeName>
        <fullName evidence="4">5-(carboxyamino)imidazole ribonucleotide synthetase</fullName>
    </alternativeName>
</protein>
<evidence type="ECO:0000256" key="4">
    <source>
        <dbReference type="HAMAP-Rule" id="MF_01928"/>
    </source>
</evidence>
<feature type="binding site" evidence="4">
    <location>
        <position position="140"/>
    </location>
    <ligand>
        <name>ATP</name>
        <dbReference type="ChEBI" id="CHEBI:30616"/>
    </ligand>
</feature>
<dbReference type="SUPFAM" id="SSF56059">
    <property type="entry name" value="Glutathione synthetase ATP-binding domain-like"/>
    <property type="match status" value="1"/>
</dbReference>
<accession>A0ABZ2LCQ8</accession>
<name>A0ABZ2LCQ8_9BACT</name>
<keyword evidence="4" id="KW-0436">Ligase</keyword>
<dbReference type="InterPro" id="IPR003135">
    <property type="entry name" value="ATP-grasp_carboxylate-amine"/>
</dbReference>
<dbReference type="PROSITE" id="PS50975">
    <property type="entry name" value="ATP_GRASP"/>
    <property type="match status" value="1"/>
</dbReference>
<dbReference type="InterPro" id="IPR054350">
    <property type="entry name" value="PurT/PurK_preATP-grasp"/>
</dbReference>
<evidence type="ECO:0000256" key="1">
    <source>
        <dbReference type="ARBA" id="ARBA00022741"/>
    </source>
</evidence>
<dbReference type="Pfam" id="PF17769">
    <property type="entry name" value="PurK_C"/>
    <property type="match status" value="1"/>
</dbReference>
<comment type="catalytic activity">
    <reaction evidence="4">
        <text>5-amino-1-(5-phospho-beta-D-ribosyl)imidazole + hydrogencarbonate + ATP = 5-carboxyamino-1-(5-phospho-D-ribosyl)imidazole + ADP + phosphate + 2 H(+)</text>
        <dbReference type="Rhea" id="RHEA:19317"/>
        <dbReference type="ChEBI" id="CHEBI:15378"/>
        <dbReference type="ChEBI" id="CHEBI:17544"/>
        <dbReference type="ChEBI" id="CHEBI:30616"/>
        <dbReference type="ChEBI" id="CHEBI:43474"/>
        <dbReference type="ChEBI" id="CHEBI:58730"/>
        <dbReference type="ChEBI" id="CHEBI:137981"/>
        <dbReference type="ChEBI" id="CHEBI:456216"/>
        <dbReference type="EC" id="6.3.4.18"/>
    </reaction>
</comment>
<gene>
    <name evidence="4" type="primary">purK</name>
    <name evidence="6" type="ORF">LVJ94_15780</name>
</gene>
<dbReference type="InterPro" id="IPR011761">
    <property type="entry name" value="ATP-grasp"/>
</dbReference>
<organism evidence="6 7">
    <name type="scientific">Pendulispora rubella</name>
    <dbReference type="NCBI Taxonomy" id="2741070"/>
    <lineage>
        <taxon>Bacteria</taxon>
        <taxon>Pseudomonadati</taxon>
        <taxon>Myxococcota</taxon>
        <taxon>Myxococcia</taxon>
        <taxon>Myxococcales</taxon>
        <taxon>Sorangiineae</taxon>
        <taxon>Pendulisporaceae</taxon>
        <taxon>Pendulispora</taxon>
    </lineage>
</organism>
<feature type="binding site" evidence="4">
    <location>
        <begin position="274"/>
        <end position="275"/>
    </location>
    <ligand>
        <name>ATP</name>
        <dbReference type="ChEBI" id="CHEBI:30616"/>
    </ligand>
</feature>
<evidence type="ECO:0000313" key="7">
    <source>
        <dbReference type="Proteomes" id="UP001374803"/>
    </source>
</evidence>
<dbReference type="EC" id="6.3.4.18" evidence="4"/>
<sequence length="391" mass="42374">MKRIGVLGGGQLGTMLAGAIHDLGAEACIYEPEPAAPACARFREVVNAAWTDAEALGRFFASCEAVTYEMEHIDTRALKALDTTAKLFPNVHVLETAQDRALEKTFLQQAGLPHVAFAVARGRDELLQLAPSFGFPFIVKTIRGGYDGKGQAFVATAADLEPIVSKLAPDGVYLLEEAIDLALEASVIVGRSPRGEEAVFPVFENVHSEHILDLTVVPARIPPELSEKLQAIAIDAARALDVHGLLTTEFFVSRKPGRPTSRSVAVGDYHVYVNEFAPRPHNSGHVTRNACTASQYDVLARILLDVPVSSPALVGPGVFCMGNLLGDVWLAQGRRDLDLSSLRQFPEVIDVVLYGKRDAQPRRKMGHFVTHAPDADRAIQAAKAFRKNLLT</sequence>
<dbReference type="Gene3D" id="3.40.50.20">
    <property type="match status" value="1"/>
</dbReference>
<keyword evidence="3 4" id="KW-0067">ATP-binding</keyword>
<feature type="binding site" evidence="4">
    <location>
        <position position="184"/>
    </location>
    <ligand>
        <name>ATP</name>
        <dbReference type="ChEBI" id="CHEBI:30616"/>
    </ligand>
</feature>
<keyword evidence="2 4" id="KW-0658">Purine biosynthesis</keyword>
<comment type="function">
    <text evidence="4">Catalyzes the ATP-dependent conversion of 5-aminoimidazole ribonucleotide (AIR) and HCO(3)(-) to N5-carboxyaminoimidazole ribonucleotide (N5-CAIR).</text>
</comment>
<dbReference type="Pfam" id="PF22660">
    <property type="entry name" value="RS_preATP-grasp-like"/>
    <property type="match status" value="1"/>
</dbReference>
<dbReference type="InterPro" id="IPR040686">
    <property type="entry name" value="PurK_C"/>
</dbReference>
<feature type="binding site" evidence="4">
    <location>
        <position position="100"/>
    </location>
    <ligand>
        <name>ATP</name>
        <dbReference type="ChEBI" id="CHEBI:30616"/>
    </ligand>
</feature>
<dbReference type="Gene3D" id="3.30.1490.20">
    <property type="entry name" value="ATP-grasp fold, A domain"/>
    <property type="match status" value="1"/>
</dbReference>
<keyword evidence="7" id="KW-1185">Reference proteome</keyword>
<dbReference type="InterPro" id="IPR013815">
    <property type="entry name" value="ATP_grasp_subdomain_1"/>
</dbReference>
<dbReference type="InterPro" id="IPR016185">
    <property type="entry name" value="PreATP-grasp_dom_sf"/>
</dbReference>
<dbReference type="InterPro" id="IPR005875">
    <property type="entry name" value="PurK"/>
</dbReference>
<dbReference type="PANTHER" id="PTHR11609:SF5">
    <property type="entry name" value="PHOSPHORIBOSYLAMINOIMIDAZOLE CARBOXYLASE"/>
    <property type="match status" value="1"/>
</dbReference>
<comment type="similarity">
    <text evidence="4">Belongs to the PurK/PurT family.</text>
</comment>
<evidence type="ECO:0000256" key="3">
    <source>
        <dbReference type="ARBA" id="ARBA00022840"/>
    </source>
</evidence>
<feature type="binding site" evidence="4">
    <location>
        <begin position="145"/>
        <end position="151"/>
    </location>
    <ligand>
        <name>ATP</name>
        <dbReference type="ChEBI" id="CHEBI:30616"/>
    </ligand>
</feature>
<reference evidence="6" key="1">
    <citation type="submission" date="2021-12" db="EMBL/GenBank/DDBJ databases">
        <title>Discovery of the Pendulisporaceae a myxobacterial family with distinct sporulation behavior and unique specialized metabolism.</title>
        <authorList>
            <person name="Garcia R."/>
            <person name="Popoff A."/>
            <person name="Bader C.D."/>
            <person name="Loehr J."/>
            <person name="Walesch S."/>
            <person name="Walt C."/>
            <person name="Boldt J."/>
            <person name="Bunk B."/>
            <person name="Haeckl F.J.F.P.J."/>
            <person name="Gunesch A.P."/>
            <person name="Birkelbach J."/>
            <person name="Nuebel U."/>
            <person name="Pietschmann T."/>
            <person name="Bach T."/>
            <person name="Mueller R."/>
        </authorList>
    </citation>
    <scope>NUCLEOTIDE SEQUENCE</scope>
    <source>
        <strain evidence="6">MSr11367</strain>
    </source>
</reference>